<dbReference type="Proteomes" id="UP001156691">
    <property type="component" value="Unassembled WGS sequence"/>
</dbReference>
<dbReference type="InterPro" id="IPR052755">
    <property type="entry name" value="Lysozyme_Inhibitor_LprI"/>
</dbReference>
<proteinExistence type="predicted"/>
<organism evidence="2 3">
    <name type="scientific">Devosia nitrariae</name>
    <dbReference type="NCBI Taxonomy" id="2071872"/>
    <lineage>
        <taxon>Bacteria</taxon>
        <taxon>Pseudomonadati</taxon>
        <taxon>Pseudomonadota</taxon>
        <taxon>Alphaproteobacteria</taxon>
        <taxon>Hyphomicrobiales</taxon>
        <taxon>Devosiaceae</taxon>
        <taxon>Devosia</taxon>
    </lineage>
</organism>
<evidence type="ECO:0000313" key="3">
    <source>
        <dbReference type="Proteomes" id="UP001156691"/>
    </source>
</evidence>
<comment type="caution">
    <text evidence="2">The sequence shown here is derived from an EMBL/GenBank/DDBJ whole genome shotgun (WGS) entry which is preliminary data.</text>
</comment>
<feature type="signal peptide" evidence="1">
    <location>
        <begin position="1"/>
        <end position="23"/>
    </location>
</feature>
<dbReference type="EMBL" id="BSNS01000024">
    <property type="protein sequence ID" value="GLQ57325.1"/>
    <property type="molecule type" value="Genomic_DNA"/>
</dbReference>
<name>A0ABQ5WCT8_9HYPH</name>
<dbReference type="PANTHER" id="PTHR37549:SF1">
    <property type="entry name" value="LIPOPROTEIN LPRI"/>
    <property type="match status" value="1"/>
</dbReference>
<sequence>MRALLSLAALALFAALIALPSQAASFDCSKAEKPDELAICGNPELSALDSQMAGLWYAYAKVPMLMGGSGARHDEAEAFLDARATCGGNVQCLEKAYDERIKTIESEIDAAMQSYFELMNADPPTLANDVAPIVSDYADECKALGGTLAADAGTPRMMTADLDGDDTQDYVLNTQNLQCDAAATAFCGNGGCQIDIALSTSGFANPVSALGGQPTLVQAEMGTTLEVWVDGTNCNLPGGSDQECWATYEWSDGALTPGYAARSPAQ</sequence>
<dbReference type="RefSeq" id="WP_284342721.1">
    <property type="nucleotide sequence ID" value="NZ_BSNS01000024.1"/>
</dbReference>
<accession>A0ABQ5WCT8</accession>
<feature type="chain" id="PRO_5045119660" description="YARHG domain-containing protein" evidence="1">
    <location>
        <begin position="24"/>
        <end position="266"/>
    </location>
</feature>
<keyword evidence="1" id="KW-0732">Signal</keyword>
<evidence type="ECO:0008006" key="4">
    <source>
        <dbReference type="Google" id="ProtNLM"/>
    </source>
</evidence>
<gene>
    <name evidence="2" type="ORF">GCM10010862_45840</name>
</gene>
<evidence type="ECO:0000256" key="1">
    <source>
        <dbReference type="SAM" id="SignalP"/>
    </source>
</evidence>
<protein>
    <recommendedName>
        <fullName evidence="4">YARHG domain-containing protein</fullName>
    </recommendedName>
</protein>
<keyword evidence="3" id="KW-1185">Reference proteome</keyword>
<dbReference type="PANTHER" id="PTHR37549">
    <property type="entry name" value="LIPOPROTEIN LPRI"/>
    <property type="match status" value="1"/>
</dbReference>
<evidence type="ECO:0000313" key="2">
    <source>
        <dbReference type="EMBL" id="GLQ57325.1"/>
    </source>
</evidence>
<reference evidence="3" key="1">
    <citation type="journal article" date="2019" name="Int. J. Syst. Evol. Microbiol.">
        <title>The Global Catalogue of Microorganisms (GCM) 10K type strain sequencing project: providing services to taxonomists for standard genome sequencing and annotation.</title>
        <authorList>
            <consortium name="The Broad Institute Genomics Platform"/>
            <consortium name="The Broad Institute Genome Sequencing Center for Infectious Disease"/>
            <person name="Wu L."/>
            <person name="Ma J."/>
        </authorList>
    </citation>
    <scope>NUCLEOTIDE SEQUENCE [LARGE SCALE GENOMIC DNA]</scope>
    <source>
        <strain evidence="3">NBRC 112416</strain>
    </source>
</reference>